<keyword evidence="3 6" id="KW-0479">Metal-binding</keyword>
<dbReference type="AlphaFoldDB" id="I4D5N4"/>
<dbReference type="InterPro" id="IPR008168">
    <property type="entry name" value="Cyt_C_IC"/>
</dbReference>
<keyword evidence="1" id="KW-0813">Transport</keyword>
<keyword evidence="5 6" id="KW-0408">Iron</keyword>
<feature type="signal peptide" evidence="8">
    <location>
        <begin position="1"/>
        <end position="25"/>
    </location>
</feature>
<feature type="region of interest" description="Disordered" evidence="7">
    <location>
        <begin position="25"/>
        <end position="48"/>
    </location>
</feature>
<evidence type="ECO:0000313" key="10">
    <source>
        <dbReference type="EMBL" id="AFM41108.1"/>
    </source>
</evidence>
<keyword evidence="2 6" id="KW-0349">Heme</keyword>
<proteinExistence type="predicted"/>
<evidence type="ECO:0000256" key="4">
    <source>
        <dbReference type="ARBA" id="ARBA00022982"/>
    </source>
</evidence>
<dbReference type="Proteomes" id="UP000002892">
    <property type="component" value="Chromosome"/>
</dbReference>
<dbReference type="PANTHER" id="PTHR35008:SF4">
    <property type="entry name" value="BLL4482 PROTEIN"/>
    <property type="match status" value="1"/>
</dbReference>
<accession>I4D5N4</accession>
<dbReference type="Pfam" id="PF13442">
    <property type="entry name" value="Cytochrome_CBB3"/>
    <property type="match status" value="1"/>
</dbReference>
<keyword evidence="11" id="KW-1185">Reference proteome</keyword>
<evidence type="ECO:0000256" key="6">
    <source>
        <dbReference type="PROSITE-ProRule" id="PRU00433"/>
    </source>
</evidence>
<evidence type="ECO:0000256" key="3">
    <source>
        <dbReference type="ARBA" id="ARBA00022723"/>
    </source>
</evidence>
<evidence type="ECO:0000256" key="2">
    <source>
        <dbReference type="ARBA" id="ARBA00022617"/>
    </source>
</evidence>
<dbReference type="GO" id="GO:0009055">
    <property type="term" value="F:electron transfer activity"/>
    <property type="evidence" value="ECO:0007669"/>
    <property type="project" value="InterPro"/>
</dbReference>
<dbReference type="EMBL" id="CP003639">
    <property type="protein sequence ID" value="AFM41108.1"/>
    <property type="molecule type" value="Genomic_DNA"/>
</dbReference>
<dbReference type="STRING" id="646529.Desaci_2143"/>
<reference evidence="10 11" key="1">
    <citation type="journal article" date="2012" name="J. Bacteriol.">
        <title>Complete genome sequences of Desulfosporosinus orientis DSM765T, Desulfosporosinus youngiae DSM17734T, Desulfosporosinus meridiei DSM13257T, and Desulfosporosinus acidiphilus DSM22704T.</title>
        <authorList>
            <person name="Pester M."/>
            <person name="Brambilla E."/>
            <person name="Alazard D."/>
            <person name="Rattei T."/>
            <person name="Weinmaier T."/>
            <person name="Han J."/>
            <person name="Lucas S."/>
            <person name="Lapidus A."/>
            <person name="Cheng J.F."/>
            <person name="Goodwin L."/>
            <person name="Pitluck S."/>
            <person name="Peters L."/>
            <person name="Ovchinnikova G."/>
            <person name="Teshima H."/>
            <person name="Detter J.C."/>
            <person name="Han C.S."/>
            <person name="Tapia R."/>
            <person name="Land M.L."/>
            <person name="Hauser L."/>
            <person name="Kyrpides N.C."/>
            <person name="Ivanova N.N."/>
            <person name="Pagani I."/>
            <person name="Huntmann M."/>
            <person name="Wei C.L."/>
            <person name="Davenport K.W."/>
            <person name="Daligault H."/>
            <person name="Chain P.S."/>
            <person name="Chen A."/>
            <person name="Mavromatis K."/>
            <person name="Markowitz V."/>
            <person name="Szeto E."/>
            <person name="Mikhailova N."/>
            <person name="Pati A."/>
            <person name="Wagner M."/>
            <person name="Woyke T."/>
            <person name="Ollivier B."/>
            <person name="Klenk H.P."/>
            <person name="Spring S."/>
            <person name="Loy A."/>
        </authorList>
    </citation>
    <scope>NUCLEOTIDE SEQUENCE [LARGE SCALE GENOMIC DNA]</scope>
    <source>
        <strain evidence="11">DSM 22704 / JCM 16185 / SJ4</strain>
    </source>
</reference>
<feature type="compositionally biased region" description="Polar residues" evidence="7">
    <location>
        <begin position="36"/>
        <end position="48"/>
    </location>
</feature>
<dbReference type="InterPro" id="IPR051459">
    <property type="entry name" value="Cytochrome_c-type_DH"/>
</dbReference>
<evidence type="ECO:0000256" key="8">
    <source>
        <dbReference type="SAM" id="SignalP"/>
    </source>
</evidence>
<dbReference type="eggNOG" id="COG2010">
    <property type="taxonomic scope" value="Bacteria"/>
</dbReference>
<evidence type="ECO:0000259" key="9">
    <source>
        <dbReference type="PROSITE" id="PS51007"/>
    </source>
</evidence>
<feature type="domain" description="Cytochrome c" evidence="9">
    <location>
        <begin position="54"/>
        <end position="129"/>
    </location>
</feature>
<feature type="chain" id="PRO_5038827945" evidence="8">
    <location>
        <begin position="26"/>
        <end position="130"/>
    </location>
</feature>
<dbReference type="PROSITE" id="PS51007">
    <property type="entry name" value="CYTC"/>
    <property type="match status" value="1"/>
</dbReference>
<dbReference type="SUPFAM" id="SSF46626">
    <property type="entry name" value="Cytochrome c"/>
    <property type="match status" value="1"/>
</dbReference>
<organism evidence="10 11">
    <name type="scientific">Desulfosporosinus acidiphilus (strain DSM 22704 / JCM 16185 / SJ4)</name>
    <dbReference type="NCBI Taxonomy" id="646529"/>
    <lineage>
        <taxon>Bacteria</taxon>
        <taxon>Bacillati</taxon>
        <taxon>Bacillota</taxon>
        <taxon>Clostridia</taxon>
        <taxon>Eubacteriales</taxon>
        <taxon>Desulfitobacteriaceae</taxon>
        <taxon>Desulfosporosinus</taxon>
    </lineage>
</organism>
<dbReference type="InterPro" id="IPR036909">
    <property type="entry name" value="Cyt_c-like_dom_sf"/>
</dbReference>
<keyword evidence="4" id="KW-0249">Electron transport</keyword>
<dbReference type="PRINTS" id="PR00605">
    <property type="entry name" value="CYTCHROMECIC"/>
</dbReference>
<sequence length="130" mass="13220">MHPRKLTSIVTLLIVLLLIGCSKQPAPTTPPPAQTGQSTNTPATNVANGASAAKTEVTGATLYTTNCSGCHGVTGAGASGPAINTDEWKNNSSKVQGVVKKGQGTMPAFTGKLNDTQIKAIGDFVASLKK</sequence>
<dbReference type="OrthoDB" id="1799572at2"/>
<dbReference type="InterPro" id="IPR009056">
    <property type="entry name" value="Cyt_c-like_dom"/>
</dbReference>
<dbReference type="GO" id="GO:0005506">
    <property type="term" value="F:iron ion binding"/>
    <property type="evidence" value="ECO:0007669"/>
    <property type="project" value="InterPro"/>
</dbReference>
<dbReference type="KEGG" id="dai:Desaci_2143"/>
<dbReference type="Gene3D" id="1.10.760.10">
    <property type="entry name" value="Cytochrome c-like domain"/>
    <property type="match status" value="1"/>
</dbReference>
<dbReference type="GO" id="GO:0020037">
    <property type="term" value="F:heme binding"/>
    <property type="evidence" value="ECO:0007669"/>
    <property type="project" value="InterPro"/>
</dbReference>
<dbReference type="PANTHER" id="PTHR35008">
    <property type="entry name" value="BLL4482 PROTEIN-RELATED"/>
    <property type="match status" value="1"/>
</dbReference>
<keyword evidence="8" id="KW-0732">Signal</keyword>
<name>I4D5N4_DESAJ</name>
<evidence type="ECO:0000256" key="7">
    <source>
        <dbReference type="SAM" id="MobiDB-lite"/>
    </source>
</evidence>
<evidence type="ECO:0000313" key="11">
    <source>
        <dbReference type="Proteomes" id="UP000002892"/>
    </source>
</evidence>
<dbReference type="RefSeq" id="WP_014827111.1">
    <property type="nucleotide sequence ID" value="NC_018068.1"/>
</dbReference>
<gene>
    <name evidence="10" type="ordered locus">Desaci_2143</name>
</gene>
<dbReference type="HOGENOM" id="CLU_134966_0_0_9"/>
<protein>
    <submittedName>
        <fullName evidence="10">Cytochrome c, mono-and diheme variants family</fullName>
    </submittedName>
</protein>
<evidence type="ECO:0000256" key="1">
    <source>
        <dbReference type="ARBA" id="ARBA00022448"/>
    </source>
</evidence>
<evidence type="ECO:0000256" key="5">
    <source>
        <dbReference type="ARBA" id="ARBA00023004"/>
    </source>
</evidence>
<dbReference type="PROSITE" id="PS51257">
    <property type="entry name" value="PROKAR_LIPOPROTEIN"/>
    <property type="match status" value="1"/>
</dbReference>